<dbReference type="AlphaFoldDB" id="B9IRQ3"/>
<comment type="subcellular location">
    <subcellularLocation>
        <location evidence="1">Cell membrane</location>
    </subcellularLocation>
</comment>
<proteinExistence type="inferred from homology"/>
<keyword evidence="6 8" id="KW-1133">Transmembrane helix</keyword>
<evidence type="ECO:0000313" key="11">
    <source>
        <dbReference type="Proteomes" id="UP000000441"/>
    </source>
</evidence>
<dbReference type="PANTHER" id="PTHR30576">
    <property type="entry name" value="COLANIC BIOSYNTHESIS UDP-GLUCOSE LIPID CARRIER TRANSFERASE"/>
    <property type="match status" value="1"/>
</dbReference>
<feature type="transmembrane region" description="Helical" evidence="8">
    <location>
        <begin position="29"/>
        <end position="52"/>
    </location>
</feature>
<gene>
    <name evidence="10" type="primary">epsE</name>
    <name evidence="10" type="ordered locus">BCQ_5111</name>
</gene>
<sequence>MNKTYVINKDESISKQNVMNAVMKRGVDILGAIIGFIIFSPFFILIPILYGFGDGRGPVFFKQKRIGRNGKVFYIYKFRSMVINADKKLKEDKKLYTKYIENNYKLEPHEDPRITGIGKFLRKTSLDELPQFINVIKGEMSLVGPRPVVEEELLEYGEKKEKFLSAKPGVTGYWQVSGRSDIGYPERVDIELYYVDNQSILLDLKILVLTAIQVVMRKGAY</sequence>
<accession>B9IRQ3</accession>
<protein>
    <submittedName>
        <fullName evidence="10">Sugar transferase probable phospho-glucosyltransferase</fullName>
    </submittedName>
</protein>
<keyword evidence="5 8" id="KW-0812">Transmembrane</keyword>
<reference evidence="10 11" key="1">
    <citation type="journal article" date="2009" name="J. Bacteriol.">
        <title>Complete genome sequence of the extremophilic Bacillus cereus strain Q1 with industrial applications.</title>
        <authorList>
            <person name="Xiong Z."/>
            <person name="Jiang Y."/>
            <person name="Qi D."/>
            <person name="Lu H."/>
            <person name="Yang F."/>
            <person name="Yang J."/>
            <person name="Chen L."/>
            <person name="Sun L."/>
            <person name="Xu X."/>
            <person name="Xue Y."/>
            <person name="Zhu Y."/>
            <person name="Jin Q."/>
        </authorList>
    </citation>
    <scope>NUCLEOTIDE SEQUENCE [LARGE SCALE GENOMIC DNA]</scope>
    <source>
        <strain evidence="10 11">Q1</strain>
    </source>
</reference>
<evidence type="ECO:0000256" key="6">
    <source>
        <dbReference type="ARBA" id="ARBA00022989"/>
    </source>
</evidence>
<dbReference type="Proteomes" id="UP000000441">
    <property type="component" value="Chromosome"/>
</dbReference>
<dbReference type="InterPro" id="IPR003362">
    <property type="entry name" value="Bact_transf"/>
</dbReference>
<keyword evidence="4 10" id="KW-0808">Transferase</keyword>
<dbReference type="GO" id="GO:0005886">
    <property type="term" value="C:plasma membrane"/>
    <property type="evidence" value="ECO:0007669"/>
    <property type="project" value="UniProtKB-SubCell"/>
</dbReference>
<name>B9IRQ3_BACCQ</name>
<evidence type="ECO:0000256" key="5">
    <source>
        <dbReference type="ARBA" id="ARBA00022692"/>
    </source>
</evidence>
<evidence type="ECO:0000256" key="1">
    <source>
        <dbReference type="ARBA" id="ARBA00004236"/>
    </source>
</evidence>
<dbReference type="GO" id="GO:0016780">
    <property type="term" value="F:phosphotransferase activity, for other substituted phosphate groups"/>
    <property type="evidence" value="ECO:0007669"/>
    <property type="project" value="TreeGrafter"/>
</dbReference>
<feature type="domain" description="Bacterial sugar transferase" evidence="9">
    <location>
        <begin position="24"/>
        <end position="215"/>
    </location>
</feature>
<dbReference type="KEGG" id="bcq:BCQ_5111"/>
<comment type="similarity">
    <text evidence="2">Belongs to the bacterial sugar transferase family.</text>
</comment>
<evidence type="ECO:0000256" key="8">
    <source>
        <dbReference type="SAM" id="Phobius"/>
    </source>
</evidence>
<keyword evidence="7 8" id="KW-0472">Membrane</keyword>
<evidence type="ECO:0000256" key="2">
    <source>
        <dbReference type="ARBA" id="ARBA00006464"/>
    </source>
</evidence>
<evidence type="ECO:0000256" key="7">
    <source>
        <dbReference type="ARBA" id="ARBA00023136"/>
    </source>
</evidence>
<dbReference type="EMBL" id="CP000227">
    <property type="protein sequence ID" value="ACM15511.1"/>
    <property type="molecule type" value="Genomic_DNA"/>
</dbReference>
<dbReference type="Pfam" id="PF02397">
    <property type="entry name" value="Bac_transf"/>
    <property type="match status" value="1"/>
</dbReference>
<evidence type="ECO:0000259" key="9">
    <source>
        <dbReference type="Pfam" id="PF02397"/>
    </source>
</evidence>
<evidence type="ECO:0000256" key="3">
    <source>
        <dbReference type="ARBA" id="ARBA00022475"/>
    </source>
</evidence>
<keyword evidence="3" id="KW-1003">Cell membrane</keyword>
<dbReference type="PANTHER" id="PTHR30576:SF4">
    <property type="entry name" value="UNDECAPRENYL-PHOSPHATE GALACTOSE PHOSPHOTRANSFERASE"/>
    <property type="match status" value="1"/>
</dbReference>
<organism evidence="10 11">
    <name type="scientific">Bacillus cereus (strain Q1)</name>
    <dbReference type="NCBI Taxonomy" id="361100"/>
    <lineage>
        <taxon>Bacteria</taxon>
        <taxon>Bacillati</taxon>
        <taxon>Bacillota</taxon>
        <taxon>Bacilli</taxon>
        <taxon>Bacillales</taxon>
        <taxon>Bacillaceae</taxon>
        <taxon>Bacillus</taxon>
        <taxon>Bacillus cereus group</taxon>
    </lineage>
</organism>
<evidence type="ECO:0000256" key="4">
    <source>
        <dbReference type="ARBA" id="ARBA00022679"/>
    </source>
</evidence>
<evidence type="ECO:0000313" key="10">
    <source>
        <dbReference type="EMBL" id="ACM15511.1"/>
    </source>
</evidence>
<dbReference type="HOGENOM" id="CLU_024920_1_0_9"/>